<reference evidence="2" key="1">
    <citation type="submission" date="2019-09" db="EMBL/GenBank/DDBJ databases">
        <title>Draft genome information of white flower Hibiscus syriacus.</title>
        <authorList>
            <person name="Kim Y.-M."/>
        </authorList>
    </citation>
    <scope>NUCLEOTIDE SEQUENCE [LARGE SCALE GENOMIC DNA]</scope>
    <source>
        <strain evidence="2">YM2019G1</strain>
    </source>
</reference>
<protein>
    <submittedName>
        <fullName evidence="2">Uncharacterized protein</fullName>
    </submittedName>
</protein>
<sequence length="137" mass="16027">METVVSLQMAFYALKGAEHLISSPPMDGFRFYADSFPLIFHSDHKDADYFPTQHQHFAIRFGFLYRLWLLNCFKMVLLDVSHEEDIEDGDVLRSDNDKYSFVSLEQMGESEDAVHKDTNIEGRKQDDEEEEAERNHC</sequence>
<evidence type="ECO:0000313" key="2">
    <source>
        <dbReference type="EMBL" id="KAE8724638.1"/>
    </source>
</evidence>
<proteinExistence type="predicted"/>
<feature type="compositionally biased region" description="Acidic residues" evidence="1">
    <location>
        <begin position="127"/>
        <end position="137"/>
    </location>
</feature>
<keyword evidence="3" id="KW-1185">Reference proteome</keyword>
<feature type="region of interest" description="Disordered" evidence="1">
    <location>
        <begin position="108"/>
        <end position="137"/>
    </location>
</feature>
<dbReference type="AlphaFoldDB" id="A0A6A3CAT9"/>
<gene>
    <name evidence="2" type="ORF">F3Y22_tig00010204pilonHSYRG00013</name>
</gene>
<evidence type="ECO:0000313" key="3">
    <source>
        <dbReference type="Proteomes" id="UP000436088"/>
    </source>
</evidence>
<accession>A0A6A3CAT9</accession>
<comment type="caution">
    <text evidence="2">The sequence shown here is derived from an EMBL/GenBank/DDBJ whole genome shotgun (WGS) entry which is preliminary data.</text>
</comment>
<dbReference type="EMBL" id="VEPZ02000458">
    <property type="protein sequence ID" value="KAE8724638.1"/>
    <property type="molecule type" value="Genomic_DNA"/>
</dbReference>
<evidence type="ECO:0000256" key="1">
    <source>
        <dbReference type="SAM" id="MobiDB-lite"/>
    </source>
</evidence>
<feature type="compositionally biased region" description="Basic and acidic residues" evidence="1">
    <location>
        <begin position="112"/>
        <end position="126"/>
    </location>
</feature>
<name>A0A6A3CAT9_HIBSY</name>
<organism evidence="2 3">
    <name type="scientific">Hibiscus syriacus</name>
    <name type="common">Rose of Sharon</name>
    <dbReference type="NCBI Taxonomy" id="106335"/>
    <lineage>
        <taxon>Eukaryota</taxon>
        <taxon>Viridiplantae</taxon>
        <taxon>Streptophyta</taxon>
        <taxon>Embryophyta</taxon>
        <taxon>Tracheophyta</taxon>
        <taxon>Spermatophyta</taxon>
        <taxon>Magnoliopsida</taxon>
        <taxon>eudicotyledons</taxon>
        <taxon>Gunneridae</taxon>
        <taxon>Pentapetalae</taxon>
        <taxon>rosids</taxon>
        <taxon>malvids</taxon>
        <taxon>Malvales</taxon>
        <taxon>Malvaceae</taxon>
        <taxon>Malvoideae</taxon>
        <taxon>Hibiscus</taxon>
    </lineage>
</organism>
<dbReference type="Proteomes" id="UP000436088">
    <property type="component" value="Unassembled WGS sequence"/>
</dbReference>